<evidence type="ECO:0000256" key="2">
    <source>
        <dbReference type="ARBA" id="ARBA00008537"/>
    </source>
</evidence>
<feature type="transmembrane region" description="Helical" evidence="8">
    <location>
        <begin position="280"/>
        <end position="303"/>
    </location>
</feature>
<proteinExistence type="inferred from homology"/>
<feature type="transmembrane region" description="Helical" evidence="8">
    <location>
        <begin position="368"/>
        <end position="394"/>
    </location>
</feature>
<dbReference type="Pfam" id="PF07690">
    <property type="entry name" value="MFS_1"/>
    <property type="match status" value="1"/>
</dbReference>
<keyword evidence="3" id="KW-0813">Transport</keyword>
<dbReference type="OrthoDB" id="9812221at2"/>
<dbReference type="AlphaFoldDB" id="A0A1S1HBG4"/>
<protein>
    <submittedName>
        <fullName evidence="10">Multidrug export protein EmrB</fullName>
    </submittedName>
</protein>
<evidence type="ECO:0000256" key="6">
    <source>
        <dbReference type="ARBA" id="ARBA00022989"/>
    </source>
</evidence>
<dbReference type="PANTHER" id="PTHR42718">
    <property type="entry name" value="MAJOR FACILITATOR SUPERFAMILY MULTIDRUG TRANSPORTER MFSC"/>
    <property type="match status" value="1"/>
</dbReference>
<dbReference type="Gene3D" id="1.20.1250.20">
    <property type="entry name" value="MFS general substrate transporter like domains"/>
    <property type="match status" value="1"/>
</dbReference>
<dbReference type="Gene3D" id="1.20.1720.10">
    <property type="entry name" value="Multidrug resistance protein D"/>
    <property type="match status" value="1"/>
</dbReference>
<feature type="transmembrane region" description="Helical" evidence="8">
    <location>
        <begin position="478"/>
        <end position="499"/>
    </location>
</feature>
<reference evidence="10 11" key="1">
    <citation type="submission" date="2016-09" db="EMBL/GenBank/DDBJ databases">
        <title>Metabolic pathway, cell adaptation mechanisms and a novel monoxygenase revealed through proteogenomic-transcription analysis of a Sphingomonas haloaromaticamans strain degrading the fungicide ortho-phenylphenol.</title>
        <authorList>
            <person name="Perruchon C."/>
            <person name="Papadopoulou E.S."/>
            <person name="Rousidou C."/>
            <person name="Vasileiadis S."/>
            <person name="Tanou G."/>
            <person name="Amoutzias G."/>
            <person name="Molassiotis A."/>
            <person name="Karpouzas D.G."/>
        </authorList>
    </citation>
    <scope>NUCLEOTIDE SEQUENCE [LARGE SCALE GENOMIC DNA]</scope>
    <source>
        <strain evidence="10 11">P3</strain>
    </source>
</reference>
<evidence type="ECO:0000256" key="4">
    <source>
        <dbReference type="ARBA" id="ARBA00022475"/>
    </source>
</evidence>
<evidence type="ECO:0000259" key="9">
    <source>
        <dbReference type="PROSITE" id="PS50850"/>
    </source>
</evidence>
<keyword evidence="7 8" id="KW-0472">Membrane</keyword>
<feature type="transmembrane region" description="Helical" evidence="8">
    <location>
        <begin position="315"/>
        <end position="336"/>
    </location>
</feature>
<feature type="transmembrane region" description="Helical" evidence="8">
    <location>
        <begin position="406"/>
        <end position="428"/>
    </location>
</feature>
<dbReference type="InterPro" id="IPR004638">
    <property type="entry name" value="EmrB-like"/>
</dbReference>
<dbReference type="GO" id="GO:0005886">
    <property type="term" value="C:plasma membrane"/>
    <property type="evidence" value="ECO:0007669"/>
    <property type="project" value="UniProtKB-SubCell"/>
</dbReference>
<dbReference type="InterPro" id="IPR020846">
    <property type="entry name" value="MFS_dom"/>
</dbReference>
<evidence type="ECO:0000256" key="1">
    <source>
        <dbReference type="ARBA" id="ARBA00004651"/>
    </source>
</evidence>
<comment type="caution">
    <text evidence="10">The sequence shown here is derived from an EMBL/GenBank/DDBJ whole genome shotgun (WGS) entry which is preliminary data.</text>
</comment>
<dbReference type="Proteomes" id="UP000179467">
    <property type="component" value="Unassembled WGS sequence"/>
</dbReference>
<sequence>MASAAPAAGQSAEPLHGIRLVIACITLAVTNFMVVLDTTIANVSVPHIAGGLGISASQGTWVITSYAVAEAVCVPLTGWLAQRFGAVRTFAFGMVGFGLFSFLCGVSTTLTMLVACRVGQGLCGGPLMPLSQTLLLRIFPKEQHAQAMGIWAMTTVVAPILGPILGGTISDNWSWHWIFFINIPVALGCAAGAMLVVRVVETPIRRVPIDMIGLALLVLWIGALQIMLDLGREHDWFSDSFIVALAIIAAVGFVAFLIWELTEANPVVDLRVFRHRGFSAAVVTTAFAFGTFFSTIVVIPQWLQVGLGYTATKAGYVMAFMGVAAVVMSPIVAKLLSKIDPRALVCFGVAWLGMTSLLRAGWSTEADFWTLAIPQMVQGFGMPFFFVAVTTLALGAVRPEETASAAGLLSFLRTMSGAVGTSIVATAWDDKTRVARSEIVSSLNTQSVSDALSAQGFSLDQVRVLIERSVEQQAQALATTQVFLVASAMFAFAAAIIWLSPRPRKDVDTSAAH</sequence>
<evidence type="ECO:0000256" key="7">
    <source>
        <dbReference type="ARBA" id="ARBA00023136"/>
    </source>
</evidence>
<accession>A0A1S1HBG4</accession>
<keyword evidence="4" id="KW-1003">Cell membrane</keyword>
<feature type="transmembrane region" description="Helical" evidence="8">
    <location>
        <begin position="343"/>
        <end position="362"/>
    </location>
</feature>
<dbReference type="GO" id="GO:0022857">
    <property type="term" value="F:transmembrane transporter activity"/>
    <property type="evidence" value="ECO:0007669"/>
    <property type="project" value="InterPro"/>
</dbReference>
<evidence type="ECO:0000256" key="5">
    <source>
        <dbReference type="ARBA" id="ARBA00022692"/>
    </source>
</evidence>
<gene>
    <name evidence="10" type="primary">emrB_2</name>
    <name evidence="10" type="ORF">BHE75_00956</name>
</gene>
<dbReference type="PROSITE" id="PS50850">
    <property type="entry name" value="MFS"/>
    <property type="match status" value="1"/>
</dbReference>
<dbReference type="RefSeq" id="WP_070932745.1">
    <property type="nucleotide sequence ID" value="NZ_MIPT01000001.1"/>
</dbReference>
<dbReference type="InterPro" id="IPR011701">
    <property type="entry name" value="MFS"/>
</dbReference>
<dbReference type="NCBIfam" id="TIGR00711">
    <property type="entry name" value="efflux_EmrB"/>
    <property type="match status" value="1"/>
</dbReference>
<dbReference type="PANTHER" id="PTHR42718:SF9">
    <property type="entry name" value="MAJOR FACILITATOR SUPERFAMILY MULTIDRUG TRANSPORTER MFSC"/>
    <property type="match status" value="1"/>
</dbReference>
<feature type="transmembrane region" description="Helical" evidence="8">
    <location>
        <begin position="20"/>
        <end position="41"/>
    </location>
</feature>
<evidence type="ECO:0000256" key="8">
    <source>
        <dbReference type="SAM" id="Phobius"/>
    </source>
</evidence>
<keyword evidence="11" id="KW-1185">Reference proteome</keyword>
<feature type="transmembrane region" description="Helical" evidence="8">
    <location>
        <begin position="175"/>
        <end position="197"/>
    </location>
</feature>
<keyword evidence="6 8" id="KW-1133">Transmembrane helix</keyword>
<organism evidence="10 11">
    <name type="scientific">Edaphosphingomonas haloaromaticamans</name>
    <dbReference type="NCBI Taxonomy" id="653954"/>
    <lineage>
        <taxon>Bacteria</taxon>
        <taxon>Pseudomonadati</taxon>
        <taxon>Pseudomonadota</taxon>
        <taxon>Alphaproteobacteria</taxon>
        <taxon>Sphingomonadales</taxon>
        <taxon>Rhizorhabdaceae</taxon>
        <taxon>Edaphosphingomonas</taxon>
    </lineage>
</organism>
<dbReference type="SUPFAM" id="SSF103473">
    <property type="entry name" value="MFS general substrate transporter"/>
    <property type="match status" value="1"/>
</dbReference>
<name>A0A1S1HBG4_9SPHN</name>
<dbReference type="CDD" id="cd17503">
    <property type="entry name" value="MFS_LmrB_MDR_like"/>
    <property type="match status" value="1"/>
</dbReference>
<keyword evidence="5 8" id="KW-0812">Transmembrane</keyword>
<dbReference type="InterPro" id="IPR036259">
    <property type="entry name" value="MFS_trans_sf"/>
</dbReference>
<feature type="domain" description="Major facilitator superfamily (MFS) profile" evidence="9">
    <location>
        <begin position="23"/>
        <end position="505"/>
    </location>
</feature>
<feature type="transmembrane region" description="Helical" evidence="8">
    <location>
        <begin position="240"/>
        <end position="259"/>
    </location>
</feature>
<evidence type="ECO:0000313" key="11">
    <source>
        <dbReference type="Proteomes" id="UP000179467"/>
    </source>
</evidence>
<evidence type="ECO:0000256" key="3">
    <source>
        <dbReference type="ARBA" id="ARBA00022448"/>
    </source>
</evidence>
<dbReference type="EMBL" id="MIPT01000001">
    <property type="protein sequence ID" value="OHT18976.1"/>
    <property type="molecule type" value="Genomic_DNA"/>
</dbReference>
<comment type="subcellular location">
    <subcellularLocation>
        <location evidence="1">Cell membrane</location>
        <topology evidence="1">Multi-pass membrane protein</topology>
    </subcellularLocation>
</comment>
<evidence type="ECO:0000313" key="10">
    <source>
        <dbReference type="EMBL" id="OHT18976.1"/>
    </source>
</evidence>
<feature type="transmembrane region" description="Helical" evidence="8">
    <location>
        <begin position="90"/>
        <end position="112"/>
    </location>
</feature>
<feature type="transmembrane region" description="Helical" evidence="8">
    <location>
        <begin position="209"/>
        <end position="228"/>
    </location>
</feature>
<comment type="similarity">
    <text evidence="2">Belongs to the major facilitator superfamily. EmrB family.</text>
</comment>
<feature type="transmembrane region" description="Helical" evidence="8">
    <location>
        <begin position="148"/>
        <end position="169"/>
    </location>
</feature>